<dbReference type="InterPro" id="IPR035937">
    <property type="entry name" value="FPG_N"/>
</dbReference>
<dbReference type="SUPFAM" id="SSF81624">
    <property type="entry name" value="N-terminal domain of MutM-like DNA repair proteins"/>
    <property type="match status" value="1"/>
</dbReference>
<dbReference type="Pfam" id="PF09292">
    <property type="entry name" value="Neil1-DNA_bind"/>
    <property type="match status" value="1"/>
</dbReference>
<evidence type="ECO:0000259" key="2">
    <source>
        <dbReference type="PROSITE" id="PS51068"/>
    </source>
</evidence>
<sequence>MPEGPELFMTSRFINAVCHGKYFSGCVRKSDVSKCPPIHWHAKLYQIVAFSRGKELKLTLTDIRTENVTKDVTDESGCSLSSECRDALNIVFTFGLTGKFSFDSVDDIPKHAHLKFYTADNDMVLSYVDCMRFGKWTPDGKWKSDRGPCVLQEYELFRKNVLSNLGCSAFNKPICEVLLNQKYFNGVGNYLRAEILYRCGIRPFDEARSVLEGLSEETKVKSEKPDILYLCHSLSLEVVNLTQSAEQNGYSLYDEESDKAFITWLKCYNNINMNHISDHNRRTVWFAGDSGPMVPRDGKQKHRKRPHKEVSKKTTFGAEEGTIESTGGKNGSLYFSSDQQFEQKMLKPRRKREKKLNSVCNEEFINTKMQEEVKITNNVQEDWIAKRTRSRNGI</sequence>
<dbReference type="GO" id="GO:0008270">
    <property type="term" value="F:zinc ion binding"/>
    <property type="evidence" value="ECO:0007669"/>
    <property type="project" value="InterPro"/>
</dbReference>
<keyword evidence="4" id="KW-1185">Reference proteome</keyword>
<dbReference type="EMBL" id="JAODUP010000279">
    <property type="protein sequence ID" value="KAK2154008.1"/>
    <property type="molecule type" value="Genomic_DNA"/>
</dbReference>
<evidence type="ECO:0000256" key="1">
    <source>
        <dbReference type="SAM" id="MobiDB-lite"/>
    </source>
</evidence>
<dbReference type="Pfam" id="PF01149">
    <property type="entry name" value="Fapy_DNA_glyco"/>
    <property type="match status" value="1"/>
</dbReference>
<dbReference type="PANTHER" id="PTHR22993:SF27">
    <property type="entry name" value="ENDONUCLEASE 8-LIKE 1"/>
    <property type="match status" value="1"/>
</dbReference>
<dbReference type="InterPro" id="IPR010979">
    <property type="entry name" value="Ribosomal_uS13-like_H2TH"/>
</dbReference>
<feature type="region of interest" description="Disordered" evidence="1">
    <location>
        <begin position="294"/>
        <end position="334"/>
    </location>
</feature>
<protein>
    <recommendedName>
        <fullName evidence="2">Formamidopyrimidine-DNA glycosylase catalytic domain-containing protein</fullName>
    </recommendedName>
</protein>
<accession>A0AAD9JIV4</accession>
<dbReference type="SUPFAM" id="SSF57716">
    <property type="entry name" value="Glucocorticoid receptor-like (DNA-binding domain)"/>
    <property type="match status" value="1"/>
</dbReference>
<dbReference type="Gene3D" id="3.20.190.10">
    <property type="entry name" value="MutM-like, N-terminal"/>
    <property type="match status" value="1"/>
</dbReference>
<feature type="domain" description="Formamidopyrimidine-DNA glycosylase catalytic" evidence="2">
    <location>
        <begin position="2"/>
        <end position="134"/>
    </location>
</feature>
<dbReference type="PROSITE" id="PS51068">
    <property type="entry name" value="FPG_CAT"/>
    <property type="match status" value="1"/>
</dbReference>
<dbReference type="PANTHER" id="PTHR22993">
    <property type="entry name" value="FORMAMIDOPYRIMIDINE-DNA GLYCOSYLASE"/>
    <property type="match status" value="1"/>
</dbReference>
<reference evidence="3" key="1">
    <citation type="journal article" date="2023" name="Mol. Biol. Evol.">
        <title>Third-Generation Sequencing Reveals the Adaptive Role of the Epigenome in Three Deep-Sea Polychaetes.</title>
        <authorList>
            <person name="Perez M."/>
            <person name="Aroh O."/>
            <person name="Sun Y."/>
            <person name="Lan Y."/>
            <person name="Juniper S.K."/>
            <person name="Young C.R."/>
            <person name="Angers B."/>
            <person name="Qian P.Y."/>
        </authorList>
    </citation>
    <scope>NUCLEOTIDE SEQUENCE</scope>
    <source>
        <strain evidence="3">P08H-3</strain>
    </source>
</reference>
<dbReference type="AlphaFoldDB" id="A0AAD9JIV4"/>
<feature type="compositionally biased region" description="Polar residues" evidence="1">
    <location>
        <begin position="323"/>
        <end position="334"/>
    </location>
</feature>
<dbReference type="GO" id="GO:0003906">
    <property type="term" value="F:DNA-(apurinic or apyrimidinic site) endonuclease activity"/>
    <property type="evidence" value="ECO:0007669"/>
    <property type="project" value="InterPro"/>
</dbReference>
<comment type="caution">
    <text evidence="3">The sequence shown here is derived from an EMBL/GenBank/DDBJ whole genome shotgun (WGS) entry which is preliminary data.</text>
</comment>
<organism evidence="3 4">
    <name type="scientific">Paralvinella palmiformis</name>
    <dbReference type="NCBI Taxonomy" id="53620"/>
    <lineage>
        <taxon>Eukaryota</taxon>
        <taxon>Metazoa</taxon>
        <taxon>Spiralia</taxon>
        <taxon>Lophotrochozoa</taxon>
        <taxon>Annelida</taxon>
        <taxon>Polychaeta</taxon>
        <taxon>Sedentaria</taxon>
        <taxon>Canalipalpata</taxon>
        <taxon>Terebellida</taxon>
        <taxon>Terebelliformia</taxon>
        <taxon>Alvinellidae</taxon>
        <taxon>Paralvinella</taxon>
    </lineage>
</organism>
<name>A0AAD9JIV4_9ANNE</name>
<evidence type="ECO:0000313" key="4">
    <source>
        <dbReference type="Proteomes" id="UP001208570"/>
    </source>
</evidence>
<dbReference type="InterPro" id="IPR015371">
    <property type="entry name" value="Endonuclease-VIII_DNA-bd"/>
</dbReference>
<evidence type="ECO:0000313" key="3">
    <source>
        <dbReference type="EMBL" id="KAK2154008.1"/>
    </source>
</evidence>
<dbReference type="SMART" id="SM00898">
    <property type="entry name" value="Fapy_DNA_glyco"/>
    <property type="match status" value="1"/>
</dbReference>
<dbReference type="SUPFAM" id="SSF46946">
    <property type="entry name" value="S13-like H2TH domain"/>
    <property type="match status" value="1"/>
</dbReference>
<dbReference type="GO" id="GO:0003676">
    <property type="term" value="F:nucleic acid binding"/>
    <property type="evidence" value="ECO:0007669"/>
    <property type="project" value="InterPro"/>
</dbReference>
<dbReference type="InterPro" id="IPR012319">
    <property type="entry name" value="FPG_cat"/>
</dbReference>
<dbReference type="Gene3D" id="1.10.8.50">
    <property type="match status" value="1"/>
</dbReference>
<dbReference type="GO" id="GO:0006284">
    <property type="term" value="P:base-excision repair"/>
    <property type="evidence" value="ECO:0007669"/>
    <property type="project" value="InterPro"/>
</dbReference>
<dbReference type="Proteomes" id="UP001208570">
    <property type="component" value="Unassembled WGS sequence"/>
</dbReference>
<dbReference type="GO" id="GO:0019104">
    <property type="term" value="F:DNA N-glycosylase activity"/>
    <property type="evidence" value="ECO:0007669"/>
    <property type="project" value="InterPro"/>
</dbReference>
<gene>
    <name evidence="3" type="ORF">LSH36_279g02070</name>
</gene>
<proteinExistence type="predicted"/>
<dbReference type="GO" id="GO:0005634">
    <property type="term" value="C:nucleus"/>
    <property type="evidence" value="ECO:0007669"/>
    <property type="project" value="TreeGrafter"/>
</dbReference>